<dbReference type="Proteomes" id="UP000727407">
    <property type="component" value="Unassembled WGS sequence"/>
</dbReference>
<accession>A0A8J4TUV6</accession>
<gene>
    <name evidence="1" type="ORF">DAT39_006046</name>
</gene>
<sequence length="55" mass="6083">PSFLLRASLSMNGCVPNGVLTTLRTGSLNTTVHDLTELDLCRNRDEIERIPNGDR</sequence>
<dbReference type="EMBL" id="QNUK01000061">
    <property type="protein sequence ID" value="KAF5904241.1"/>
    <property type="molecule type" value="Genomic_DNA"/>
</dbReference>
<evidence type="ECO:0000313" key="1">
    <source>
        <dbReference type="EMBL" id="KAF5904241.1"/>
    </source>
</evidence>
<proteinExistence type="predicted"/>
<protein>
    <submittedName>
        <fullName evidence="1">Uncharacterized protein</fullName>
    </submittedName>
</protein>
<feature type="non-terminal residue" evidence="1">
    <location>
        <position position="55"/>
    </location>
</feature>
<reference evidence="1" key="1">
    <citation type="submission" date="2020-07" db="EMBL/GenBank/DDBJ databases">
        <title>Clarias magur genome sequencing, assembly and annotation.</title>
        <authorList>
            <person name="Kushwaha B."/>
            <person name="Kumar R."/>
            <person name="Das P."/>
            <person name="Joshi C.G."/>
            <person name="Kumar D."/>
            <person name="Nagpure N.S."/>
            <person name="Pandey M."/>
            <person name="Agarwal S."/>
            <person name="Srivastava S."/>
            <person name="Singh M."/>
            <person name="Sahoo L."/>
            <person name="Jayasankar P."/>
            <person name="Meher P.K."/>
            <person name="Koringa P.G."/>
            <person name="Iquebal M.A."/>
            <person name="Das S.P."/>
            <person name="Bit A."/>
            <person name="Patnaik S."/>
            <person name="Patel N."/>
            <person name="Shah T.M."/>
            <person name="Hinsu A."/>
            <person name="Jena J.K."/>
        </authorList>
    </citation>
    <scope>NUCLEOTIDE SEQUENCE</scope>
    <source>
        <strain evidence="1">CIFAMagur01</strain>
        <tissue evidence="1">Testis</tissue>
    </source>
</reference>
<dbReference type="AlphaFoldDB" id="A0A8J4TUV6"/>
<comment type="caution">
    <text evidence="1">The sequence shown here is derived from an EMBL/GenBank/DDBJ whole genome shotgun (WGS) entry which is preliminary data.</text>
</comment>
<feature type="non-terminal residue" evidence="1">
    <location>
        <position position="1"/>
    </location>
</feature>
<organism evidence="1 2">
    <name type="scientific">Clarias magur</name>
    <name type="common">Asian catfish</name>
    <name type="synonym">Macropteronotus magur</name>
    <dbReference type="NCBI Taxonomy" id="1594786"/>
    <lineage>
        <taxon>Eukaryota</taxon>
        <taxon>Metazoa</taxon>
        <taxon>Chordata</taxon>
        <taxon>Craniata</taxon>
        <taxon>Vertebrata</taxon>
        <taxon>Euteleostomi</taxon>
        <taxon>Actinopterygii</taxon>
        <taxon>Neopterygii</taxon>
        <taxon>Teleostei</taxon>
        <taxon>Ostariophysi</taxon>
        <taxon>Siluriformes</taxon>
        <taxon>Clariidae</taxon>
        <taxon>Clarias</taxon>
    </lineage>
</organism>
<name>A0A8J4TUV6_CLAMG</name>
<keyword evidence="2" id="KW-1185">Reference proteome</keyword>
<evidence type="ECO:0000313" key="2">
    <source>
        <dbReference type="Proteomes" id="UP000727407"/>
    </source>
</evidence>